<feature type="compositionally biased region" description="Low complexity" evidence="1">
    <location>
        <begin position="91"/>
        <end position="107"/>
    </location>
</feature>
<feature type="compositionally biased region" description="Polar residues" evidence="1">
    <location>
        <begin position="159"/>
        <end position="171"/>
    </location>
</feature>
<evidence type="ECO:0000313" key="2">
    <source>
        <dbReference type="EMBL" id="BFO15193.1"/>
    </source>
</evidence>
<accession>A0AAT9HD18</accession>
<organism evidence="2">
    <name type="scientific">Streptomyces haneummycinicus</name>
    <dbReference type="NCBI Taxonomy" id="3074435"/>
    <lineage>
        <taxon>Bacteria</taxon>
        <taxon>Bacillati</taxon>
        <taxon>Actinomycetota</taxon>
        <taxon>Actinomycetes</taxon>
        <taxon>Kitasatosporales</taxon>
        <taxon>Streptomycetaceae</taxon>
        <taxon>Streptomyces</taxon>
    </lineage>
</organism>
<gene>
    <name evidence="2" type="ORF">SHKM778_15810</name>
</gene>
<proteinExistence type="predicted"/>
<name>A0AAT9HD18_9ACTN</name>
<reference evidence="2" key="1">
    <citation type="submission" date="2024-06" db="EMBL/GenBank/DDBJ databases">
        <authorList>
            <consortium name="consrtm"/>
            <person name="Uemura M."/>
            <person name="Terahara T."/>
        </authorList>
    </citation>
    <scope>NUCLEOTIDE SEQUENCE</scope>
    <source>
        <strain evidence="2">KM77-8</strain>
    </source>
</reference>
<evidence type="ECO:0000256" key="1">
    <source>
        <dbReference type="SAM" id="MobiDB-lite"/>
    </source>
</evidence>
<protein>
    <submittedName>
        <fullName evidence="2">Uncharacterized protein</fullName>
    </submittedName>
</protein>
<dbReference type="EMBL" id="AP035768">
    <property type="protein sequence ID" value="BFO15193.1"/>
    <property type="molecule type" value="Genomic_DNA"/>
</dbReference>
<feature type="region of interest" description="Disordered" evidence="1">
    <location>
        <begin position="91"/>
        <end position="184"/>
    </location>
</feature>
<dbReference type="AlphaFoldDB" id="A0AAT9HD18"/>
<reference evidence="2" key="2">
    <citation type="submission" date="2024-07" db="EMBL/GenBank/DDBJ databases">
        <title>Streptomyces haneummycinica sp. nov., a new antibiotic-producing actinobacterium isolated from marine sediment.</title>
        <authorList>
            <person name="Uemura M."/>
            <person name="Hamada M."/>
            <person name="Hirano S."/>
            <person name="Kobayashi K."/>
            <person name="Ohshiro T."/>
            <person name="Kobayashi T."/>
            <person name="Terahara T."/>
        </authorList>
    </citation>
    <scope>NUCLEOTIDE SEQUENCE</scope>
    <source>
        <strain evidence="2">KM77-8</strain>
    </source>
</reference>
<sequence length="184" mass="18384">MLDERQMHTHQPVAQLRVLGSAVLQRAQLEEHGARPAAVLRVVVRVSALGAGVLRAPRAAGARGASSSACRSCSLIVPPVALPRALASSPAAGLAPAGAPPAGSDPGRSGRGTLRAAPPDCPPPGGRASAESSTGCGRACSGMPSMPSGIRSAGDSRVPRSSSRTGPSSLLTPARVPRRAVCRG</sequence>